<dbReference type="EMBL" id="LFVU01000005">
    <property type="protein sequence ID" value="KMT22682.1"/>
    <property type="molecule type" value="Genomic_DNA"/>
</dbReference>
<keyword evidence="2" id="KW-1185">Reference proteome</keyword>
<evidence type="ECO:0000313" key="2">
    <source>
        <dbReference type="Proteomes" id="UP000036756"/>
    </source>
</evidence>
<evidence type="ECO:0000313" key="1">
    <source>
        <dbReference type="EMBL" id="KMT22682.1"/>
    </source>
</evidence>
<dbReference type="Proteomes" id="UP000036756">
    <property type="component" value="Unassembled WGS sequence"/>
</dbReference>
<dbReference type="AlphaFoldDB" id="A0A0J8DA09"/>
<dbReference type="OrthoDB" id="1706403at2"/>
<proteinExistence type="predicted"/>
<sequence>MITIGVFGSKEKRSLIKLLFNYLIERGKRVVVIEQVDSTSFNRYKENVDFLIFDINSADIKGSIYEKIRFDIVLEGLLDSNDSSISVLQSSVLSIRDNGYFIFNSDYTDKINFKCNNLYPITYGLNGKCSVTASSVNDIERLEFSYCLQRAILTIDKDVIEPFESPIKVKGEIVDLNGYLAVLTCLLVLGYKF</sequence>
<accession>A0A0J8DA09</accession>
<reference evidence="1 2" key="1">
    <citation type="submission" date="2015-06" db="EMBL/GenBank/DDBJ databases">
        <title>Draft genome sequence of the purine-degrading Clostridium cylindrosporum HC-1 (DSM 605).</title>
        <authorList>
            <person name="Poehlein A."/>
            <person name="Schiel-Bengelsdorf B."/>
            <person name="Bengelsdorf F."/>
            <person name="Daniel R."/>
            <person name="Duerre P."/>
        </authorList>
    </citation>
    <scope>NUCLEOTIDE SEQUENCE [LARGE SCALE GENOMIC DNA]</scope>
    <source>
        <strain evidence="1 2">DSM 605</strain>
    </source>
</reference>
<gene>
    <name evidence="1" type="ORF">CLCY_11c00160</name>
</gene>
<comment type="caution">
    <text evidence="1">The sequence shown here is derived from an EMBL/GenBank/DDBJ whole genome shotgun (WGS) entry which is preliminary data.</text>
</comment>
<organism evidence="1 2">
    <name type="scientific">Clostridium cylindrosporum DSM 605</name>
    <dbReference type="NCBI Taxonomy" id="1121307"/>
    <lineage>
        <taxon>Bacteria</taxon>
        <taxon>Bacillati</taxon>
        <taxon>Bacillota</taxon>
        <taxon>Clostridia</taxon>
        <taxon>Eubacteriales</taxon>
        <taxon>Clostridiaceae</taxon>
        <taxon>Clostridium</taxon>
    </lineage>
</organism>
<name>A0A0J8DA09_CLOCY</name>
<dbReference type="PATRIC" id="fig|1121307.3.peg.130"/>
<dbReference type="STRING" id="1121307.CLCY_11c00160"/>
<dbReference type="RefSeq" id="WP_048569701.1">
    <property type="nucleotide sequence ID" value="NZ_LFVU01000005.1"/>
</dbReference>
<protein>
    <submittedName>
        <fullName evidence="1">Uncharacterized protein</fullName>
    </submittedName>
</protein>